<dbReference type="GO" id="GO:0006633">
    <property type="term" value="P:fatty acid biosynthetic process"/>
    <property type="evidence" value="ECO:0007669"/>
    <property type="project" value="UniProtKB-KW"/>
</dbReference>
<dbReference type="EMBL" id="CP035758">
    <property type="protein sequence ID" value="QBD83486.1"/>
    <property type="molecule type" value="Genomic_DNA"/>
</dbReference>
<dbReference type="PROSITE" id="PS50980">
    <property type="entry name" value="COA_CT_NTER"/>
    <property type="match status" value="1"/>
</dbReference>
<organism evidence="23 24">
    <name type="scientific">Ktedonosporobacter rubrisoli</name>
    <dbReference type="NCBI Taxonomy" id="2509675"/>
    <lineage>
        <taxon>Bacteria</taxon>
        <taxon>Bacillati</taxon>
        <taxon>Chloroflexota</taxon>
        <taxon>Ktedonobacteria</taxon>
        <taxon>Ktedonobacterales</taxon>
        <taxon>Ktedonosporobacteraceae</taxon>
        <taxon>Ktedonosporobacter</taxon>
    </lineage>
</organism>
<feature type="zinc finger region" description="C4-type" evidence="20">
    <location>
        <begin position="22"/>
        <end position="44"/>
    </location>
</feature>
<dbReference type="EC" id="2.1.3.15" evidence="19"/>
<comment type="similarity">
    <text evidence="19">Belongs to the AccA family.</text>
</comment>
<evidence type="ECO:0000259" key="22">
    <source>
        <dbReference type="PROSITE" id="PS50989"/>
    </source>
</evidence>
<reference evidence="23 24" key="1">
    <citation type="submission" date="2019-01" db="EMBL/GenBank/DDBJ databases">
        <title>Ktedonosporobacter rubrisoli SCAWS-G2.</title>
        <authorList>
            <person name="Huang Y."/>
            <person name="Yan B."/>
        </authorList>
    </citation>
    <scope>NUCLEOTIDE SEQUENCE [LARGE SCALE GENOMIC DNA]</scope>
    <source>
        <strain evidence="23 24">SCAWS-G2</strain>
    </source>
</reference>
<dbReference type="GO" id="GO:0003989">
    <property type="term" value="F:acetyl-CoA carboxylase activity"/>
    <property type="evidence" value="ECO:0007669"/>
    <property type="project" value="InterPro"/>
</dbReference>
<dbReference type="KEGG" id="kbs:EPA93_15860"/>
<dbReference type="AlphaFoldDB" id="A0A4P6K793"/>
<feature type="binding site" evidence="20">
    <location>
        <position position="25"/>
    </location>
    <ligand>
        <name>Zn(2+)</name>
        <dbReference type="ChEBI" id="CHEBI:29105"/>
    </ligand>
</feature>
<accession>A0A4P6K793</accession>
<feature type="domain" description="CoA carboxyltransferase N-terminal" evidence="21">
    <location>
        <begin position="18"/>
        <end position="288"/>
    </location>
</feature>
<keyword evidence="23" id="KW-0436">Ligase</keyword>
<evidence type="ECO:0000256" key="19">
    <source>
        <dbReference type="HAMAP-Rule" id="MF_00823"/>
    </source>
</evidence>
<keyword evidence="6 19" id="KW-0963">Cytoplasm</keyword>
<comment type="catalytic activity">
    <reaction evidence="18 19">
        <text>N(6)-carboxybiotinyl-L-lysyl-[protein] + acetyl-CoA = N(6)-biotinyl-L-lysyl-[protein] + malonyl-CoA</text>
        <dbReference type="Rhea" id="RHEA:54728"/>
        <dbReference type="Rhea" id="RHEA-COMP:10505"/>
        <dbReference type="Rhea" id="RHEA-COMP:10506"/>
        <dbReference type="ChEBI" id="CHEBI:57288"/>
        <dbReference type="ChEBI" id="CHEBI:57384"/>
        <dbReference type="ChEBI" id="CHEBI:83144"/>
        <dbReference type="ChEBI" id="CHEBI:83145"/>
        <dbReference type="EC" id="2.1.3.15"/>
    </reaction>
</comment>
<dbReference type="UniPathway" id="UPA00655">
    <property type="reaction ID" value="UER00711"/>
</dbReference>
<comment type="cofactor">
    <cofactor evidence="20">
        <name>Zn(2+)</name>
        <dbReference type="ChEBI" id="CHEBI:29105"/>
    </cofactor>
    <text evidence="20">Binds 1 zinc ion per subunit.</text>
</comment>
<evidence type="ECO:0000256" key="9">
    <source>
        <dbReference type="ARBA" id="ARBA00022723"/>
    </source>
</evidence>
<evidence type="ECO:0000256" key="3">
    <source>
        <dbReference type="ARBA" id="ARBA00006276"/>
    </source>
</evidence>
<dbReference type="Proteomes" id="UP000290365">
    <property type="component" value="Chromosome"/>
</dbReference>
<evidence type="ECO:0000256" key="20">
    <source>
        <dbReference type="HAMAP-Rule" id="MF_01395"/>
    </source>
</evidence>
<keyword evidence="12 19" id="KW-0276">Fatty acid metabolism</keyword>
<dbReference type="InterPro" id="IPR011762">
    <property type="entry name" value="COA_CT_N"/>
</dbReference>
<dbReference type="GO" id="GO:2001295">
    <property type="term" value="P:malonyl-CoA biosynthetic process"/>
    <property type="evidence" value="ECO:0007669"/>
    <property type="project" value="UniProtKB-UniRule"/>
</dbReference>
<evidence type="ECO:0000256" key="16">
    <source>
        <dbReference type="ARBA" id="ARBA00023160"/>
    </source>
</evidence>
<dbReference type="PROSITE" id="PS50989">
    <property type="entry name" value="COA_CT_CTER"/>
    <property type="match status" value="1"/>
</dbReference>
<dbReference type="HAMAP" id="MF_00823">
    <property type="entry name" value="AcetylCoA_CT_alpha"/>
    <property type="match status" value="1"/>
</dbReference>
<evidence type="ECO:0000256" key="8">
    <source>
        <dbReference type="ARBA" id="ARBA00022679"/>
    </source>
</evidence>
<dbReference type="Pfam" id="PF17848">
    <property type="entry name" value="Zn_ribbon_ACC"/>
    <property type="match status" value="1"/>
</dbReference>
<comment type="similarity">
    <text evidence="4">In the N-terminal section; belongs to the AccD/PCCB family.</text>
</comment>
<evidence type="ECO:0000256" key="17">
    <source>
        <dbReference type="ARBA" id="ARBA00025280"/>
    </source>
</evidence>
<dbReference type="NCBIfam" id="TIGR00513">
    <property type="entry name" value="accA"/>
    <property type="match status" value="1"/>
</dbReference>
<comment type="pathway">
    <text evidence="2 19">Lipid metabolism; malonyl-CoA biosynthesis; malonyl-CoA from acetyl-CoA: step 1/1.</text>
</comment>
<evidence type="ECO:0000256" key="1">
    <source>
        <dbReference type="ARBA" id="ARBA00004496"/>
    </source>
</evidence>
<feature type="binding site" evidence="20">
    <location>
        <position position="22"/>
    </location>
    <ligand>
        <name>Zn(2+)</name>
        <dbReference type="ChEBI" id="CHEBI:29105"/>
    </ligand>
</feature>
<feature type="binding site" evidence="20">
    <location>
        <position position="44"/>
    </location>
    <ligand>
        <name>Zn(2+)</name>
        <dbReference type="ChEBI" id="CHEBI:29105"/>
    </ligand>
</feature>
<keyword evidence="16 19" id="KW-0275">Fatty acid biosynthesis</keyword>
<comment type="subunit">
    <text evidence="19">Acetyl-CoA carboxylase is a heterohexamer composed of biotin carboxyl carrier protein (AccB), biotin carboxylase (AccC) and two subunits each of ACCase subunit alpha (AccA) and ACCase subunit beta (AccD).</text>
</comment>
<keyword evidence="8 19" id="KW-0808">Transferase</keyword>
<dbReference type="HAMAP" id="MF_01395">
    <property type="entry name" value="AcetylCoA_CT_beta"/>
    <property type="match status" value="1"/>
</dbReference>
<dbReference type="InterPro" id="IPR001095">
    <property type="entry name" value="Acetyl_CoA_COase_a_su"/>
</dbReference>
<evidence type="ECO:0000256" key="15">
    <source>
        <dbReference type="ARBA" id="ARBA00023098"/>
    </source>
</evidence>
<evidence type="ECO:0000256" key="6">
    <source>
        <dbReference type="ARBA" id="ARBA00022490"/>
    </source>
</evidence>
<keyword evidence="7 19" id="KW-0444">Lipid biosynthesis</keyword>
<dbReference type="GO" id="GO:0005524">
    <property type="term" value="F:ATP binding"/>
    <property type="evidence" value="ECO:0007669"/>
    <property type="project" value="UniProtKB-KW"/>
</dbReference>
<evidence type="ECO:0000256" key="5">
    <source>
        <dbReference type="ARBA" id="ARBA00011664"/>
    </source>
</evidence>
<evidence type="ECO:0000259" key="21">
    <source>
        <dbReference type="PROSITE" id="PS50980"/>
    </source>
</evidence>
<keyword evidence="9 20" id="KW-0479">Metal-binding</keyword>
<comment type="function">
    <text evidence="19">Component of the acetyl coenzyme A carboxylase (ACC) complex. First, biotin carboxylase catalyzes the carboxylation of biotin on its carrier protein (BCCP) and then the CO(2) group is transferred by the carboxyltransferase to acetyl-CoA to form malonyl-CoA.</text>
</comment>
<dbReference type="NCBIfam" id="TIGR00515">
    <property type="entry name" value="accD"/>
    <property type="match status" value="1"/>
</dbReference>
<feature type="domain" description="CoA carboxyltransferase C-terminal" evidence="22">
    <location>
        <begin position="294"/>
        <end position="539"/>
    </location>
</feature>
<dbReference type="InterPro" id="IPR011763">
    <property type="entry name" value="COA_CT_C"/>
</dbReference>
<keyword evidence="13 20" id="KW-0862">Zinc</keyword>
<dbReference type="NCBIfam" id="NF041504">
    <property type="entry name" value="AccA_sub"/>
    <property type="match status" value="1"/>
</dbReference>
<evidence type="ECO:0000256" key="4">
    <source>
        <dbReference type="ARBA" id="ARBA00010284"/>
    </source>
</evidence>
<dbReference type="GO" id="GO:0016743">
    <property type="term" value="F:carboxyl- or carbamoyltransferase activity"/>
    <property type="evidence" value="ECO:0007669"/>
    <property type="project" value="UniProtKB-UniRule"/>
</dbReference>
<proteinExistence type="inferred from homology"/>
<comment type="subunit">
    <text evidence="5">Acetyl-CoA carboxylase is a heterotetramer composed of biotin carboxyl carrier protein (AccB), biotin carboxylase (AccC) and two subunits of ACCase subunit beta/alpha.</text>
</comment>
<evidence type="ECO:0000256" key="2">
    <source>
        <dbReference type="ARBA" id="ARBA00004956"/>
    </source>
</evidence>
<evidence type="ECO:0000313" key="23">
    <source>
        <dbReference type="EMBL" id="QBD83486.1"/>
    </source>
</evidence>
<dbReference type="PRINTS" id="PR01069">
    <property type="entry name" value="ACCCTRFRASEA"/>
</dbReference>
<keyword evidence="10 19" id="KW-0547">Nucleotide-binding</keyword>
<evidence type="ECO:0000256" key="10">
    <source>
        <dbReference type="ARBA" id="ARBA00022741"/>
    </source>
</evidence>
<dbReference type="NCBIfam" id="NF004344">
    <property type="entry name" value="PRK05724.1"/>
    <property type="match status" value="1"/>
</dbReference>
<keyword evidence="15 19" id="KW-0443">Lipid metabolism</keyword>
<gene>
    <name evidence="19" type="primary">accA</name>
    <name evidence="20" type="synonym">accD</name>
    <name evidence="23" type="ORF">EPA93_15860</name>
</gene>
<dbReference type="OrthoDB" id="9772975at2"/>
<dbReference type="PANTHER" id="PTHR42853">
    <property type="entry name" value="ACETYL-COENZYME A CARBOXYLASE CARBOXYL TRANSFERASE SUBUNIT ALPHA"/>
    <property type="match status" value="1"/>
</dbReference>
<name>A0A4P6K793_KTERU</name>
<comment type="subcellular location">
    <subcellularLocation>
        <location evidence="1 19">Cytoplasm</location>
    </subcellularLocation>
</comment>
<dbReference type="InterPro" id="IPR029045">
    <property type="entry name" value="ClpP/crotonase-like_dom_sf"/>
</dbReference>
<evidence type="ECO:0000256" key="14">
    <source>
        <dbReference type="ARBA" id="ARBA00022840"/>
    </source>
</evidence>
<evidence type="ECO:0000256" key="11">
    <source>
        <dbReference type="ARBA" id="ARBA00022771"/>
    </source>
</evidence>
<dbReference type="Gene3D" id="3.90.226.10">
    <property type="entry name" value="2-enoyl-CoA Hydratase, Chain A, domain 1"/>
    <property type="match status" value="2"/>
</dbReference>
<evidence type="ECO:0000256" key="7">
    <source>
        <dbReference type="ARBA" id="ARBA00022516"/>
    </source>
</evidence>
<evidence type="ECO:0000256" key="18">
    <source>
        <dbReference type="ARBA" id="ARBA00049152"/>
    </source>
</evidence>
<protein>
    <recommendedName>
        <fullName evidence="19 20">Multifunctional fusion protein</fullName>
    </recommendedName>
    <domain>
        <recommendedName>
            <fullName evidence="19">Acetyl-coenzyme A carboxylase carboxyl transferase subunit alpha</fullName>
            <shortName evidence="19">ACCase subunit alpha</shortName>
            <shortName evidence="19">Acetyl-CoA carboxylase carboxyltransferase subunit alpha</shortName>
            <ecNumber evidence="19">2.1.3.15</ecNumber>
        </recommendedName>
    </domain>
    <domain>
        <recommendedName>
            <fullName evidence="20">Acetyl-coenzyme A carboxylase carboxyl transferase subunit beta</fullName>
            <shortName evidence="20">ACCase subunit beta</shortName>
            <shortName evidence="20">Acetyl-CoA carboxylase carboxyltransferase subunit beta</shortName>
        </recommendedName>
    </domain>
</protein>
<keyword evidence="11 20" id="KW-0863">Zinc-finger</keyword>
<feature type="binding site" evidence="20">
    <location>
        <position position="41"/>
    </location>
    <ligand>
        <name>Zn(2+)</name>
        <dbReference type="ChEBI" id="CHEBI:29105"/>
    </ligand>
</feature>
<comment type="similarity">
    <text evidence="3">In the C-terminal section; belongs to the AccA family.</text>
</comment>
<evidence type="ECO:0000256" key="13">
    <source>
        <dbReference type="ARBA" id="ARBA00022833"/>
    </source>
</evidence>
<dbReference type="SUPFAM" id="SSF52096">
    <property type="entry name" value="ClpP/crotonase"/>
    <property type="match status" value="2"/>
</dbReference>
<evidence type="ECO:0000313" key="24">
    <source>
        <dbReference type="Proteomes" id="UP000290365"/>
    </source>
</evidence>
<dbReference type="PANTHER" id="PTHR42853:SF3">
    <property type="entry name" value="ACETYL-COENZYME A CARBOXYLASE CARBOXYL TRANSFERASE SUBUNIT ALPHA, CHLOROPLASTIC"/>
    <property type="match status" value="1"/>
</dbReference>
<dbReference type="Pfam" id="PF03255">
    <property type="entry name" value="ACCA"/>
    <property type="match status" value="1"/>
</dbReference>
<evidence type="ECO:0000256" key="12">
    <source>
        <dbReference type="ARBA" id="ARBA00022832"/>
    </source>
</evidence>
<dbReference type="InterPro" id="IPR041010">
    <property type="entry name" value="Znf-ACC"/>
</dbReference>
<comment type="function">
    <text evidence="17 20">Component of the acetyl coenzyme A carboxylase (ACC) complex. Biotin carboxylase (BC) catalyzes the carboxylation of biotin on its carrier protein (BCCP) and then the CO(2) group is transferred by the transcarboxylase to acetyl-CoA to form malonyl-CoA.</text>
</comment>
<comment type="similarity">
    <text evidence="20">Belongs to the AccD/PCCB family.</text>
</comment>
<dbReference type="InterPro" id="IPR000438">
    <property type="entry name" value="Acetyl_CoA_COase_Trfase_b_su"/>
</dbReference>
<dbReference type="GO" id="GO:0009317">
    <property type="term" value="C:acetyl-CoA carboxylase complex"/>
    <property type="evidence" value="ECO:0007669"/>
    <property type="project" value="InterPro"/>
</dbReference>
<keyword evidence="14 19" id="KW-0067">ATP-binding</keyword>
<keyword evidence="24" id="KW-1185">Reference proteome</keyword>
<sequence>MYENESPVERPAYTRKDVLVKCPHCKALLYVRALENNARVCLECGHHFQLSAFERINSLLDAGSFVETEAHLYSGDPLNFSNQSWTYPEKLHEAQARTGLAEAIITGTGSIAGYALVIAVMDFHFIGGSMGLVVGEKITRAIELAREQLIPLLIVSASGGARMQEGIFSLMQMAKTTIALQRLGAARVPFISLLTHPTTGGVAASFAMLGDVILAEPGALIGFAGPRVIEQFSYKKLPEGTDTSEFMLEHGMLDAIVPRSSLRATLIQLLSIHSLQNTLQFSPPLHPLRWIGTAEKSPVSESVWDRVRIARHLQRPHTADYIRLLCTSFFELRGDRRYGDDPAIIGGVATFLGRTVMFIGQQKGHNTQQNQAHNFGMPHPEGYRKVQRLMRYAEKFRLPVICLIDTPGAFPGLEAEQRGQAQAIAESLMLMASLSVPTVAVIIGEGGSGGALALGFADRVLMLENSIYTVASPEAAAAILWRDNKYAPQAASALRITAPDLLELGVIDGIIPEPLDGAHLDHLITSRLVAERLYQVLTELSAVPVPALLEQRYTKFRQLDQKL</sequence>
<dbReference type="GO" id="GO:0008270">
    <property type="term" value="F:zinc ion binding"/>
    <property type="evidence" value="ECO:0007669"/>
    <property type="project" value="UniProtKB-UniRule"/>
</dbReference>